<dbReference type="SUPFAM" id="SSF54909">
    <property type="entry name" value="Dimeric alpha+beta barrel"/>
    <property type="match status" value="1"/>
</dbReference>
<dbReference type="OrthoDB" id="9781066at2"/>
<dbReference type="PROSITE" id="PS51318">
    <property type="entry name" value="TAT"/>
    <property type="match status" value="1"/>
</dbReference>
<evidence type="ECO:0000256" key="3">
    <source>
        <dbReference type="ARBA" id="ARBA00022559"/>
    </source>
</evidence>
<dbReference type="GO" id="GO:0033212">
    <property type="term" value="P:iron import into cell"/>
    <property type="evidence" value="ECO:0007669"/>
    <property type="project" value="InterPro"/>
</dbReference>
<keyword evidence="17" id="KW-0812">Transmembrane</keyword>
<keyword evidence="9" id="KW-0456">Lyase</keyword>
<feature type="transmembrane region" description="Helical" evidence="17">
    <location>
        <begin position="23"/>
        <end position="45"/>
    </location>
</feature>
<comment type="cofactor">
    <cofactor evidence="13 15">
        <name>heme b</name>
        <dbReference type="ChEBI" id="CHEBI:60344"/>
    </cofactor>
    <text evidence="13 15">Binds 1 heme b (iron(II)-protoporphyrin IX) group non-covalently per subunit.</text>
</comment>
<evidence type="ECO:0000256" key="7">
    <source>
        <dbReference type="ARBA" id="ARBA00023002"/>
    </source>
</evidence>
<accession>A0A2S0PAC2</accession>
<dbReference type="InterPro" id="IPR006314">
    <property type="entry name" value="Dyp_peroxidase"/>
</dbReference>
<evidence type="ECO:0000256" key="14">
    <source>
        <dbReference type="PIRSR" id="PIRSR606313-2"/>
    </source>
</evidence>
<dbReference type="GO" id="GO:0004601">
    <property type="term" value="F:peroxidase activity"/>
    <property type="evidence" value="ECO:0007669"/>
    <property type="project" value="UniProtKB-KW"/>
</dbReference>
<dbReference type="InterPro" id="IPR006311">
    <property type="entry name" value="TAT_signal"/>
</dbReference>
<keyword evidence="3 15" id="KW-0575">Peroxidase</keyword>
<evidence type="ECO:0000256" key="13">
    <source>
        <dbReference type="PIRSR" id="PIRSR606313-1"/>
    </source>
</evidence>
<gene>
    <name evidence="20" type="ORF">DAI18_09825</name>
</gene>
<dbReference type="InterPro" id="IPR006313">
    <property type="entry name" value="EfeB/EfeN"/>
</dbReference>
<evidence type="ECO:0000256" key="16">
    <source>
        <dbReference type="SAM" id="MobiDB-lite"/>
    </source>
</evidence>
<keyword evidence="7 15" id="KW-0560">Oxidoreductase</keyword>
<dbReference type="PANTHER" id="PTHR30521:SF4">
    <property type="entry name" value="DEFERROCHELATASE"/>
    <property type="match status" value="1"/>
</dbReference>
<evidence type="ECO:0000256" key="9">
    <source>
        <dbReference type="ARBA" id="ARBA00023239"/>
    </source>
</evidence>
<dbReference type="EC" id="1.11.1.-" evidence="15"/>
<dbReference type="Pfam" id="PF20628">
    <property type="entry name" value="Dyp_perox_C"/>
    <property type="match status" value="1"/>
</dbReference>
<evidence type="ECO:0000259" key="19">
    <source>
        <dbReference type="Pfam" id="PF20628"/>
    </source>
</evidence>
<keyword evidence="5 13" id="KW-0479">Metal-binding</keyword>
<dbReference type="RefSeq" id="WP_028497546.1">
    <property type="nucleotide sequence ID" value="NZ_CP028519.1"/>
</dbReference>
<feature type="domain" description="Dyp-type peroxidase N-terminal" evidence="18">
    <location>
        <begin position="64"/>
        <end position="215"/>
    </location>
</feature>
<dbReference type="EMBL" id="CP028519">
    <property type="protein sequence ID" value="AVY94306.1"/>
    <property type="molecule type" value="Genomic_DNA"/>
</dbReference>
<evidence type="ECO:0000256" key="11">
    <source>
        <dbReference type="ARBA" id="ARBA00033775"/>
    </source>
</evidence>
<comment type="catalytic activity">
    <reaction evidence="12">
        <text>heme b + 2 H(+) = protoporphyrin IX + Fe(2+)</text>
        <dbReference type="Rhea" id="RHEA:22584"/>
        <dbReference type="ChEBI" id="CHEBI:15378"/>
        <dbReference type="ChEBI" id="CHEBI:29033"/>
        <dbReference type="ChEBI" id="CHEBI:57306"/>
        <dbReference type="ChEBI" id="CHEBI:60344"/>
        <dbReference type="EC" id="4.98.1.1"/>
    </reaction>
    <physiologicalReaction direction="left-to-right" evidence="12">
        <dbReference type="Rhea" id="RHEA:22585"/>
    </physiologicalReaction>
</comment>
<feature type="binding site" description="proximal binding residue" evidence="13">
    <location>
        <position position="329"/>
    </location>
    <ligand>
        <name>heme b</name>
        <dbReference type="ChEBI" id="CHEBI:60344"/>
    </ligand>
    <ligandPart>
        <name>Fe</name>
        <dbReference type="ChEBI" id="CHEBI:18248"/>
    </ligandPart>
</feature>
<evidence type="ECO:0000256" key="6">
    <source>
        <dbReference type="ARBA" id="ARBA00022729"/>
    </source>
</evidence>
<feature type="domain" description="Dyp-type peroxidase C-terminal" evidence="19">
    <location>
        <begin position="226"/>
        <end position="409"/>
    </location>
</feature>
<evidence type="ECO:0000256" key="12">
    <source>
        <dbReference type="ARBA" id="ARBA00048856"/>
    </source>
</evidence>
<dbReference type="InterPro" id="IPR048327">
    <property type="entry name" value="Dyp_perox_N"/>
</dbReference>
<evidence type="ECO:0000256" key="2">
    <source>
        <dbReference type="ARBA" id="ARBA00005365"/>
    </source>
</evidence>
<dbReference type="NCBIfam" id="TIGR01413">
    <property type="entry name" value="Dyp_perox_fam"/>
    <property type="match status" value="1"/>
</dbReference>
<dbReference type="Proteomes" id="UP000244173">
    <property type="component" value="Chromosome"/>
</dbReference>
<feature type="binding site" evidence="13">
    <location>
        <position position="347"/>
    </location>
    <ligand>
        <name>heme b</name>
        <dbReference type="ChEBI" id="CHEBI:60344"/>
    </ligand>
</feature>
<dbReference type="InterPro" id="IPR048328">
    <property type="entry name" value="Dyp_perox_C"/>
</dbReference>
<keyword evidence="21" id="KW-1185">Reference proteome</keyword>
<dbReference type="PANTHER" id="PTHR30521">
    <property type="entry name" value="DEFERROCHELATASE/PEROXIDASE"/>
    <property type="match status" value="1"/>
</dbReference>
<feature type="region of interest" description="Disordered" evidence="16">
    <location>
        <begin position="288"/>
        <end position="328"/>
    </location>
</feature>
<comment type="function">
    <text evidence="15">Involved in the recovery of exogenous heme iron. Extracts iron from heme while preserving the protoporphyrin ring intact.</text>
</comment>
<sequence>MTEKTDIPVSGAAAPACPSRRKWLLGMSAFGGGAVLGAAGATSWFRRPAADPAREQVPFDGVHQAGIVTAAPQEAIFIAFDVLARNREQLAALFRQLTERIRFLTRGGPAPVGDARLPPMDSGVMGAEIVPDGLTITVAVGATLFDARFGLEARKPRHLVHMEAFPNDALDAGWCDGDLLLQCCAHSRETVIHAVRDIIKHMPDKLAPRWKMDGFLPASAVRSGSTPINLFGFKDGTGNPSTGDDKLMDDMVWVGSKDQEPDWAAGGSYMAVRLIRFLLEQWDRTPLGEQQTDFGRDKASGAPLGRKAEFDDPGFAADPDGKGVPLDSHMRRAEPRRHGRHDARLLRRSYSYSAGLTRSGQLDMGLVFVSFQANLQTGFIDTQKRLDREPLEEYIKPFGGGYFFVLPGVSAREGLGEGLLRG</sequence>
<dbReference type="GO" id="GO:0005829">
    <property type="term" value="C:cytosol"/>
    <property type="evidence" value="ECO:0007669"/>
    <property type="project" value="TreeGrafter"/>
</dbReference>
<evidence type="ECO:0000256" key="15">
    <source>
        <dbReference type="RuleBase" id="RU365017"/>
    </source>
</evidence>
<dbReference type="GO" id="GO:0004325">
    <property type="term" value="F:ferrochelatase activity"/>
    <property type="evidence" value="ECO:0007669"/>
    <property type="project" value="UniProtKB-EC"/>
</dbReference>
<keyword evidence="17" id="KW-0472">Membrane</keyword>
<keyword evidence="17" id="KW-1133">Transmembrane helix</keyword>
<dbReference type="GO" id="GO:0030313">
    <property type="term" value="C:cell envelope"/>
    <property type="evidence" value="ECO:0007669"/>
    <property type="project" value="UniProtKB-SubCell"/>
</dbReference>
<comment type="similarity">
    <text evidence="2">Belongs to the DyP-type peroxidase family. EfeB subfamily.</text>
</comment>
<keyword evidence="4 13" id="KW-0349">Heme</keyword>
<dbReference type="InterPro" id="IPR011008">
    <property type="entry name" value="Dimeric_a/b-barrel"/>
</dbReference>
<dbReference type="GO" id="GO:0020037">
    <property type="term" value="F:heme binding"/>
    <property type="evidence" value="ECO:0007669"/>
    <property type="project" value="InterPro"/>
</dbReference>
<dbReference type="NCBIfam" id="TIGR01412">
    <property type="entry name" value="tat_substr_1"/>
    <property type="match status" value="1"/>
</dbReference>
<keyword evidence="8 13" id="KW-0408">Iron</keyword>
<dbReference type="PROSITE" id="PS51404">
    <property type="entry name" value="DYP_PEROXIDASE"/>
    <property type="match status" value="1"/>
</dbReference>
<feature type="binding site" evidence="14">
    <location>
        <position position="296"/>
    </location>
    <ligand>
        <name>protoporphyrin IX</name>
        <dbReference type="ChEBI" id="CHEBI:57306"/>
    </ligand>
</feature>
<evidence type="ECO:0000256" key="17">
    <source>
        <dbReference type="SAM" id="Phobius"/>
    </source>
</evidence>
<name>A0A2S0PAC2_9NEIS</name>
<evidence type="ECO:0000256" key="4">
    <source>
        <dbReference type="ARBA" id="ARBA00022617"/>
    </source>
</evidence>
<proteinExistence type="inferred from homology"/>
<protein>
    <recommendedName>
        <fullName evidence="10 15">Deferrochelatase</fullName>
        <ecNumber evidence="15">1.11.1.-</ecNumber>
    </recommendedName>
    <alternativeName>
        <fullName evidence="11 15">Peroxidase EfeB</fullName>
    </alternativeName>
</protein>
<dbReference type="AlphaFoldDB" id="A0A2S0PAC2"/>
<evidence type="ECO:0000256" key="1">
    <source>
        <dbReference type="ARBA" id="ARBA00004196"/>
    </source>
</evidence>
<evidence type="ECO:0000313" key="21">
    <source>
        <dbReference type="Proteomes" id="UP000244173"/>
    </source>
</evidence>
<evidence type="ECO:0000256" key="8">
    <source>
        <dbReference type="ARBA" id="ARBA00023004"/>
    </source>
</evidence>
<dbReference type="Pfam" id="PF04261">
    <property type="entry name" value="Dyp_perox_N"/>
    <property type="match status" value="1"/>
</dbReference>
<reference evidence="20 21" key="1">
    <citation type="submission" date="2018-04" db="EMBL/GenBank/DDBJ databases">
        <title>Denitrifier Microvirgula.</title>
        <authorList>
            <person name="Anderson E."/>
            <person name="Jang J."/>
            <person name="Ishii S."/>
        </authorList>
    </citation>
    <scope>NUCLEOTIDE SEQUENCE [LARGE SCALE GENOMIC DNA]</scope>
    <source>
        <strain evidence="20 21">BE2.4</strain>
    </source>
</reference>
<evidence type="ECO:0000259" key="18">
    <source>
        <dbReference type="Pfam" id="PF04261"/>
    </source>
</evidence>
<evidence type="ECO:0000313" key="20">
    <source>
        <dbReference type="EMBL" id="AVY94306.1"/>
    </source>
</evidence>
<dbReference type="GO" id="GO:0046872">
    <property type="term" value="F:metal ion binding"/>
    <property type="evidence" value="ECO:0007669"/>
    <property type="project" value="UniProtKB-KW"/>
</dbReference>
<keyword evidence="6" id="KW-0732">Signal</keyword>
<dbReference type="STRING" id="1122240.GCA_000620105_00002"/>
<organism evidence="20 21">
    <name type="scientific">Microvirgula aerodenitrificans</name>
    <dbReference type="NCBI Taxonomy" id="57480"/>
    <lineage>
        <taxon>Bacteria</taxon>
        <taxon>Pseudomonadati</taxon>
        <taxon>Pseudomonadota</taxon>
        <taxon>Betaproteobacteria</taxon>
        <taxon>Neisseriales</taxon>
        <taxon>Aquaspirillaceae</taxon>
        <taxon>Microvirgula</taxon>
    </lineage>
</organism>
<evidence type="ECO:0000256" key="10">
    <source>
        <dbReference type="ARBA" id="ARBA00033771"/>
    </source>
</evidence>
<evidence type="ECO:0000256" key="5">
    <source>
        <dbReference type="ARBA" id="ARBA00022723"/>
    </source>
</evidence>
<dbReference type="KEGG" id="maer:DAI18_09825"/>
<comment type="subcellular location">
    <subcellularLocation>
        <location evidence="1">Cell envelope</location>
    </subcellularLocation>
</comment>